<sequence>MESGLVASHRLRLPSVATLAAAHLLLCRRVAVSAAATTTTPLWLPRHLPMLTVADSAPLFFWQARGALPN</sequence>
<dbReference type="AlphaFoldDB" id="A0A8J5REK5"/>
<keyword evidence="2" id="KW-1185">Reference proteome</keyword>
<evidence type="ECO:0000313" key="1">
    <source>
        <dbReference type="EMBL" id="KAG8048448.1"/>
    </source>
</evidence>
<name>A0A8J5REK5_ZIZPA</name>
<proteinExistence type="predicted"/>
<protein>
    <submittedName>
        <fullName evidence="1">Uncharacterized protein</fullName>
    </submittedName>
</protein>
<comment type="caution">
    <text evidence="1">The sequence shown here is derived from an EMBL/GenBank/DDBJ whole genome shotgun (WGS) entry which is preliminary data.</text>
</comment>
<accession>A0A8J5REK5</accession>
<organism evidence="1 2">
    <name type="scientific">Zizania palustris</name>
    <name type="common">Northern wild rice</name>
    <dbReference type="NCBI Taxonomy" id="103762"/>
    <lineage>
        <taxon>Eukaryota</taxon>
        <taxon>Viridiplantae</taxon>
        <taxon>Streptophyta</taxon>
        <taxon>Embryophyta</taxon>
        <taxon>Tracheophyta</taxon>
        <taxon>Spermatophyta</taxon>
        <taxon>Magnoliopsida</taxon>
        <taxon>Liliopsida</taxon>
        <taxon>Poales</taxon>
        <taxon>Poaceae</taxon>
        <taxon>BOP clade</taxon>
        <taxon>Oryzoideae</taxon>
        <taxon>Oryzeae</taxon>
        <taxon>Zizaniinae</taxon>
        <taxon>Zizania</taxon>
    </lineage>
</organism>
<dbReference type="EMBL" id="JAAALK010000289">
    <property type="protein sequence ID" value="KAG8048448.1"/>
    <property type="molecule type" value="Genomic_DNA"/>
</dbReference>
<reference evidence="1" key="2">
    <citation type="submission" date="2021-02" db="EMBL/GenBank/DDBJ databases">
        <authorList>
            <person name="Kimball J.A."/>
            <person name="Haas M.W."/>
            <person name="Macchietto M."/>
            <person name="Kono T."/>
            <person name="Duquette J."/>
            <person name="Shao M."/>
        </authorList>
    </citation>
    <scope>NUCLEOTIDE SEQUENCE</scope>
    <source>
        <tissue evidence="1">Fresh leaf tissue</tissue>
    </source>
</reference>
<evidence type="ECO:0000313" key="2">
    <source>
        <dbReference type="Proteomes" id="UP000729402"/>
    </source>
</evidence>
<dbReference type="Proteomes" id="UP000729402">
    <property type="component" value="Unassembled WGS sequence"/>
</dbReference>
<reference evidence="1" key="1">
    <citation type="journal article" date="2021" name="bioRxiv">
        <title>Whole Genome Assembly and Annotation of Northern Wild Rice, Zizania palustris L., Supports a Whole Genome Duplication in the Zizania Genus.</title>
        <authorList>
            <person name="Haas M."/>
            <person name="Kono T."/>
            <person name="Macchietto M."/>
            <person name="Millas R."/>
            <person name="McGilp L."/>
            <person name="Shao M."/>
            <person name="Duquette J."/>
            <person name="Hirsch C.N."/>
            <person name="Kimball J."/>
        </authorList>
    </citation>
    <scope>NUCLEOTIDE SEQUENCE</scope>
    <source>
        <tissue evidence="1">Fresh leaf tissue</tissue>
    </source>
</reference>
<gene>
    <name evidence="1" type="ORF">GUJ93_ZPchr0009g748</name>
</gene>